<evidence type="ECO:0000313" key="2">
    <source>
        <dbReference type="Proteomes" id="UP001501508"/>
    </source>
</evidence>
<dbReference type="Gene3D" id="3.10.129.10">
    <property type="entry name" value="Hotdog Thioesterase"/>
    <property type="match status" value="1"/>
</dbReference>
<keyword evidence="2" id="KW-1185">Reference proteome</keyword>
<reference evidence="2" key="1">
    <citation type="journal article" date="2019" name="Int. J. Syst. Evol. Microbiol.">
        <title>The Global Catalogue of Microorganisms (GCM) 10K type strain sequencing project: providing services to taxonomists for standard genome sequencing and annotation.</title>
        <authorList>
            <consortium name="The Broad Institute Genomics Platform"/>
            <consortium name="The Broad Institute Genome Sequencing Center for Infectious Disease"/>
            <person name="Wu L."/>
            <person name="Ma J."/>
        </authorList>
    </citation>
    <scope>NUCLEOTIDE SEQUENCE [LARGE SCALE GENOMIC DNA]</scope>
    <source>
        <strain evidence="2">JCM 31920</strain>
    </source>
</reference>
<organism evidence="1 2">
    <name type="scientific">Ravibacter arvi</name>
    <dbReference type="NCBI Taxonomy" id="2051041"/>
    <lineage>
        <taxon>Bacteria</taxon>
        <taxon>Pseudomonadati</taxon>
        <taxon>Bacteroidota</taxon>
        <taxon>Cytophagia</taxon>
        <taxon>Cytophagales</taxon>
        <taxon>Spirosomataceae</taxon>
        <taxon>Ravibacter</taxon>
    </lineage>
</organism>
<dbReference type="RefSeq" id="WP_345029837.1">
    <property type="nucleotide sequence ID" value="NZ_BAABEY010000025.1"/>
</dbReference>
<accession>A0ABP8M2R9</accession>
<proteinExistence type="predicted"/>
<name>A0ABP8M2R9_9BACT</name>
<protein>
    <submittedName>
        <fullName evidence="1">Uncharacterized protein</fullName>
    </submittedName>
</protein>
<comment type="caution">
    <text evidence="1">The sequence shown here is derived from an EMBL/GenBank/DDBJ whole genome shotgun (WGS) entry which is preliminary data.</text>
</comment>
<dbReference type="InterPro" id="IPR016776">
    <property type="entry name" value="ApeP-like_dehydratase"/>
</dbReference>
<sequence>MNKQTIVEQDWLSLIPHRSPFVQVGKLISASEDHFVTEFEIPEGNLLTRDGIFQESGLLENIAQSAALGFGFNGMKNGQEPKIGYIGAISRVNVLGLPRVGDRITTHVRVTHRLEPVVMIRGEVYHEDRKLLEGEIKLVI</sequence>
<dbReference type="EMBL" id="BAABEY010000025">
    <property type="protein sequence ID" value="GAA4441228.1"/>
    <property type="molecule type" value="Genomic_DNA"/>
</dbReference>
<evidence type="ECO:0000313" key="1">
    <source>
        <dbReference type="EMBL" id="GAA4441228.1"/>
    </source>
</evidence>
<gene>
    <name evidence="1" type="ORF">GCM10023091_26180</name>
</gene>
<dbReference type="Pfam" id="PF22817">
    <property type="entry name" value="ApeP-like"/>
    <property type="match status" value="1"/>
</dbReference>
<dbReference type="InterPro" id="IPR029069">
    <property type="entry name" value="HotDog_dom_sf"/>
</dbReference>
<dbReference type="SUPFAM" id="SSF54637">
    <property type="entry name" value="Thioesterase/thiol ester dehydrase-isomerase"/>
    <property type="match status" value="1"/>
</dbReference>
<dbReference type="Proteomes" id="UP001501508">
    <property type="component" value="Unassembled WGS sequence"/>
</dbReference>